<feature type="compositionally biased region" description="Pro residues" evidence="9">
    <location>
        <begin position="26"/>
        <end position="52"/>
    </location>
</feature>
<keyword evidence="3" id="KW-0813">Transport</keyword>
<keyword evidence="6" id="KW-0479">Metal-binding</keyword>
<dbReference type="Proteomes" id="UP000076079">
    <property type="component" value="Chromosome"/>
</dbReference>
<evidence type="ECO:0000256" key="3">
    <source>
        <dbReference type="ARBA" id="ARBA00022448"/>
    </source>
</evidence>
<dbReference type="EMBL" id="CP015136">
    <property type="protein sequence ID" value="AMY10006.1"/>
    <property type="molecule type" value="Genomic_DNA"/>
</dbReference>
<dbReference type="KEGG" id="abac:LuPra_03233"/>
<dbReference type="SUPFAM" id="SSF48695">
    <property type="entry name" value="Multiheme cytochromes"/>
    <property type="match status" value="1"/>
</dbReference>
<evidence type="ECO:0000256" key="1">
    <source>
        <dbReference type="ARBA" id="ARBA00003196"/>
    </source>
</evidence>
<reference evidence="12" key="2">
    <citation type="submission" date="2016-04" db="EMBL/GenBank/DDBJ databases">
        <title>First Complete Genome Sequence of a Subdivision 6 Acidobacterium.</title>
        <authorList>
            <person name="Huang S."/>
            <person name="Vieira S."/>
            <person name="Bunk B."/>
            <person name="Riedel T."/>
            <person name="Sproeer C."/>
            <person name="Overmann J."/>
        </authorList>
    </citation>
    <scope>NUCLEOTIDE SEQUENCE [LARGE SCALE GENOMIC DNA]</scope>
    <source>
        <strain evidence="12">DSM 100886 HEG_-6_39</strain>
    </source>
</reference>
<feature type="compositionally biased region" description="Basic and acidic residues" evidence="9">
    <location>
        <begin position="147"/>
        <end position="158"/>
    </location>
</feature>
<keyword evidence="10" id="KW-0732">Signal</keyword>
<feature type="chain" id="PRO_5007511729" description="Photosynthetic reaction center cytochrome c subunit" evidence="10">
    <location>
        <begin position="22"/>
        <end position="206"/>
    </location>
</feature>
<dbReference type="RefSeq" id="WP_110171696.1">
    <property type="nucleotide sequence ID" value="NZ_CP015136.1"/>
</dbReference>
<dbReference type="OrthoDB" id="120446at2"/>
<evidence type="ECO:0000313" key="12">
    <source>
        <dbReference type="Proteomes" id="UP000076079"/>
    </source>
</evidence>
<keyword evidence="7" id="KW-0249">Electron transport</keyword>
<dbReference type="GO" id="GO:0030077">
    <property type="term" value="C:plasma membrane light-harvesting complex"/>
    <property type="evidence" value="ECO:0007669"/>
    <property type="project" value="InterPro"/>
</dbReference>
<dbReference type="InterPro" id="IPR023119">
    <property type="entry name" value="Multihaem_cyt_PRC_cyt_su-like"/>
</dbReference>
<dbReference type="InterPro" id="IPR036280">
    <property type="entry name" value="Multihaem_cyt_sf"/>
</dbReference>
<dbReference type="STRING" id="1855912.LuPra_03233"/>
<dbReference type="Pfam" id="PF02276">
    <property type="entry name" value="CytoC_RC"/>
    <property type="match status" value="1"/>
</dbReference>
<feature type="compositionally biased region" description="Pro residues" evidence="9">
    <location>
        <begin position="187"/>
        <end position="206"/>
    </location>
</feature>
<dbReference type="InterPro" id="IPR003158">
    <property type="entry name" value="Photosyn_RC_cyt_c-su"/>
</dbReference>
<evidence type="ECO:0000256" key="8">
    <source>
        <dbReference type="ARBA" id="ARBA00023004"/>
    </source>
</evidence>
<feature type="signal peptide" evidence="10">
    <location>
        <begin position="1"/>
        <end position="21"/>
    </location>
</feature>
<dbReference type="GO" id="GO:0005506">
    <property type="term" value="F:iron ion binding"/>
    <property type="evidence" value="ECO:0007669"/>
    <property type="project" value="InterPro"/>
</dbReference>
<evidence type="ECO:0000256" key="9">
    <source>
        <dbReference type="SAM" id="MobiDB-lite"/>
    </source>
</evidence>
<evidence type="ECO:0000256" key="2">
    <source>
        <dbReference type="ARBA" id="ARBA00015978"/>
    </source>
</evidence>
<organism evidence="11 12">
    <name type="scientific">Luteitalea pratensis</name>
    <dbReference type="NCBI Taxonomy" id="1855912"/>
    <lineage>
        <taxon>Bacteria</taxon>
        <taxon>Pseudomonadati</taxon>
        <taxon>Acidobacteriota</taxon>
        <taxon>Vicinamibacteria</taxon>
        <taxon>Vicinamibacterales</taxon>
        <taxon>Vicinamibacteraceae</taxon>
        <taxon>Luteitalea</taxon>
    </lineage>
</organism>
<feature type="region of interest" description="Disordered" evidence="9">
    <location>
        <begin position="147"/>
        <end position="206"/>
    </location>
</feature>
<feature type="region of interest" description="Disordered" evidence="9">
    <location>
        <begin position="24"/>
        <end position="53"/>
    </location>
</feature>
<dbReference type="GO" id="GO:0009055">
    <property type="term" value="F:electron transfer activity"/>
    <property type="evidence" value="ECO:0007669"/>
    <property type="project" value="InterPro"/>
</dbReference>
<evidence type="ECO:0000256" key="5">
    <source>
        <dbReference type="ARBA" id="ARBA00022617"/>
    </source>
</evidence>
<evidence type="ECO:0000256" key="7">
    <source>
        <dbReference type="ARBA" id="ARBA00022982"/>
    </source>
</evidence>
<dbReference type="PATRIC" id="fig|1813736.3.peg.3436"/>
<keyword evidence="5" id="KW-0349">Heme</keyword>
<comment type="function">
    <text evidence="1">The reaction center of purple bacteria contains a tightly bound cytochrome molecule which re-reduces the photo oxidized primary electron donor.</text>
</comment>
<dbReference type="GO" id="GO:0020037">
    <property type="term" value="F:heme binding"/>
    <property type="evidence" value="ECO:0007669"/>
    <property type="project" value="InterPro"/>
</dbReference>
<accession>A0A143PNL4</accession>
<sequence precursor="true">MFRGAASLAAALLCSAVITVAGQAPQAPPQGPPPGPQGGPPGGRPAFVPPTPKNLKVLPKDIEGRQLMGVMRGFTQALGVRCVFCHVPGANEQDLNTFDFASDEKDHKKAARSMLRFTESLNKDFPMDVGDEPEPGQMRVTCWTCHRGDKEPQTRRPDGPGGPGGPPGAPGGPGAPGAPGAQGAQPQAPPAQGQPPQGQPPRPPAI</sequence>
<evidence type="ECO:0000313" key="11">
    <source>
        <dbReference type="EMBL" id="AMY10006.1"/>
    </source>
</evidence>
<keyword evidence="12" id="KW-1185">Reference proteome</keyword>
<dbReference type="Gene3D" id="1.10.468.10">
    <property type="entry name" value="Photosynthetic Reaction Center, subunit C, domain 2"/>
    <property type="match status" value="1"/>
</dbReference>
<reference evidence="11 12" key="1">
    <citation type="journal article" date="2016" name="Genome Announc.">
        <title>First Complete Genome Sequence of a Subdivision 6 Acidobacterium Strain.</title>
        <authorList>
            <person name="Huang S."/>
            <person name="Vieira S."/>
            <person name="Bunk B."/>
            <person name="Riedel T."/>
            <person name="Sproer C."/>
            <person name="Overmann J."/>
        </authorList>
    </citation>
    <scope>NUCLEOTIDE SEQUENCE [LARGE SCALE GENOMIC DNA]</scope>
    <source>
        <strain evidence="12">DSM 100886 HEG_-6_39</strain>
    </source>
</reference>
<proteinExistence type="predicted"/>
<evidence type="ECO:0000256" key="6">
    <source>
        <dbReference type="ARBA" id="ARBA00022723"/>
    </source>
</evidence>
<gene>
    <name evidence="11" type="primary">puf2C</name>
    <name evidence="11" type="ORF">LuPra_03233</name>
</gene>
<dbReference type="AlphaFoldDB" id="A0A143PNL4"/>
<name>A0A143PNL4_LUTPR</name>
<evidence type="ECO:0000256" key="4">
    <source>
        <dbReference type="ARBA" id="ARBA00022531"/>
    </source>
</evidence>
<dbReference type="NCBIfam" id="NF033196">
    <property type="entry name" value="c_type_nonphoto"/>
    <property type="match status" value="1"/>
</dbReference>
<evidence type="ECO:0000256" key="10">
    <source>
        <dbReference type="SAM" id="SignalP"/>
    </source>
</evidence>
<dbReference type="GO" id="GO:0019684">
    <property type="term" value="P:photosynthesis, light reaction"/>
    <property type="evidence" value="ECO:0007669"/>
    <property type="project" value="InterPro"/>
</dbReference>
<protein>
    <recommendedName>
        <fullName evidence="2">Photosynthetic reaction center cytochrome c subunit</fullName>
    </recommendedName>
</protein>
<keyword evidence="8" id="KW-0408">Iron</keyword>
<keyword evidence="4" id="KW-0602">Photosynthesis</keyword>